<dbReference type="Pfam" id="PF07143">
    <property type="entry name" value="CrtC"/>
    <property type="match status" value="1"/>
</dbReference>
<dbReference type="InterPro" id="IPR023374">
    <property type="entry name" value="AttH-like_dom_sf"/>
</dbReference>
<evidence type="ECO:0000256" key="1">
    <source>
        <dbReference type="SAM" id="Phobius"/>
    </source>
</evidence>
<gene>
    <name evidence="3" type="ORF">VroAM7_18240</name>
</gene>
<reference evidence="4" key="1">
    <citation type="submission" date="2019-07" db="EMBL/GenBank/DDBJ databases">
        <title>Complete Genome Sequences of Vibrion rotiferianus strain AM7.</title>
        <authorList>
            <person name="Miyazaki K."/>
            <person name="Wiseschart A."/>
            <person name="Pootanakit K."/>
            <person name="Ishimori K."/>
            <person name="Kitahara K."/>
        </authorList>
    </citation>
    <scope>NUCLEOTIDE SEQUENCE [LARGE SCALE GENOMIC DNA]</scope>
    <source>
        <strain evidence="4">AM7</strain>
    </source>
</reference>
<dbReference type="Gene3D" id="2.40.370.10">
    <property type="entry name" value="AttH-like domain"/>
    <property type="match status" value="2"/>
</dbReference>
<dbReference type="RefSeq" id="WP_143692665.1">
    <property type="nucleotide sequence ID" value="NZ_AP019798.1"/>
</dbReference>
<evidence type="ECO:0000259" key="2">
    <source>
        <dbReference type="Pfam" id="PF07143"/>
    </source>
</evidence>
<sequence>MKEQNQNRTRFITALVFVAAILALGFFVYVTYWAVATATEDNELNAMLKREDKTIFEPVLPDEHVSLPKDFRFHPEYQHEWWNYFARLQDKHGTVYNVQWSYFRVATDEREMRGWQSPQLYISHIVISRGNKVWREQRVARGGIGQAGMTNHPFRLWIDNWNWRSLGATPFPGKLDVSTDTFGLELNTTTSGPFVLNGERGFQVKHALQSVASFSFSAPFLNVKGTLKLNGKDVAVSGDAWTQKEWGSGLIGDGQQGWDWFIFNLDDGRALTVSRYRHNGQLPHLFGTLSTRSGKVINLTENDFTITPLQVTGLSNGRRLPLQWIINVPKYDINLTTRITKSDMWLPFVIPYWEGPTLASGSNEAWGFMQLTGY</sequence>
<feature type="domain" description="AttH" evidence="2">
    <location>
        <begin position="79"/>
        <end position="248"/>
    </location>
</feature>
<dbReference type="InterPro" id="IPR010791">
    <property type="entry name" value="AttH_dom"/>
</dbReference>
<evidence type="ECO:0000313" key="3">
    <source>
        <dbReference type="EMBL" id="BBL89171.1"/>
    </source>
</evidence>
<keyword evidence="1" id="KW-0812">Transmembrane</keyword>
<dbReference type="SUPFAM" id="SSF159245">
    <property type="entry name" value="AttH-like"/>
    <property type="match status" value="1"/>
</dbReference>
<dbReference type="Pfam" id="PF17186">
    <property type="entry name" value="Lipocalin_9"/>
    <property type="match status" value="1"/>
</dbReference>
<dbReference type="AlphaFoldDB" id="A0A510I6S0"/>
<dbReference type="PANTHER" id="PTHR38591:SF1">
    <property type="entry name" value="BLL1000 PROTEIN"/>
    <property type="match status" value="1"/>
</dbReference>
<keyword evidence="1" id="KW-1133">Transmembrane helix</keyword>
<name>A0A510I6S0_9VIBR</name>
<protein>
    <submittedName>
        <fullName evidence="3">Carotenoid 1,2-hydratase</fullName>
    </submittedName>
</protein>
<evidence type="ECO:0000313" key="4">
    <source>
        <dbReference type="Proteomes" id="UP000315115"/>
    </source>
</evidence>
<dbReference type="EMBL" id="AP019798">
    <property type="protein sequence ID" value="BBL89171.1"/>
    <property type="molecule type" value="Genomic_DNA"/>
</dbReference>
<feature type="transmembrane region" description="Helical" evidence="1">
    <location>
        <begin position="12"/>
        <end position="35"/>
    </location>
</feature>
<keyword evidence="1" id="KW-0472">Membrane</keyword>
<dbReference type="Proteomes" id="UP000315115">
    <property type="component" value="Chromosome 1"/>
</dbReference>
<accession>A0A510I6S0</accession>
<organism evidence="3 4">
    <name type="scientific">Vibrio rotiferianus</name>
    <dbReference type="NCBI Taxonomy" id="190895"/>
    <lineage>
        <taxon>Bacteria</taxon>
        <taxon>Pseudomonadati</taxon>
        <taxon>Pseudomonadota</taxon>
        <taxon>Gammaproteobacteria</taxon>
        <taxon>Vibrionales</taxon>
        <taxon>Vibrionaceae</taxon>
        <taxon>Vibrio</taxon>
    </lineage>
</organism>
<dbReference type="PANTHER" id="PTHR38591">
    <property type="entry name" value="HYDROLASE"/>
    <property type="match status" value="1"/>
</dbReference>
<proteinExistence type="predicted"/>